<evidence type="ECO:0000256" key="2">
    <source>
        <dbReference type="ARBA" id="ARBA00022643"/>
    </source>
</evidence>
<dbReference type="Gene3D" id="3.40.50.360">
    <property type="match status" value="1"/>
</dbReference>
<evidence type="ECO:0000256" key="1">
    <source>
        <dbReference type="ARBA" id="ARBA00022630"/>
    </source>
</evidence>
<keyword evidence="2" id="KW-0288">FMN</keyword>
<reference evidence="7 8" key="1">
    <citation type="submission" date="2014-11" db="EMBL/GenBank/DDBJ databases">
        <title>Genome sequence of Pseudomonas tuomuerensis JCM 14085.</title>
        <authorList>
            <person name="Shin S.-K."/>
            <person name="Yi H."/>
        </authorList>
    </citation>
    <scope>NUCLEOTIDE SEQUENCE [LARGE SCALE GENOMIC DNA]</scope>
    <source>
        <strain evidence="7 8">JCM 14085</strain>
    </source>
</reference>
<feature type="domain" description="FAD-binding FR-type" evidence="6">
    <location>
        <begin position="529"/>
        <end position="696"/>
    </location>
</feature>
<dbReference type="InterPro" id="IPR017938">
    <property type="entry name" value="Riboflavin_synthase-like_b-brl"/>
</dbReference>
<proteinExistence type="predicted"/>
<dbReference type="SUPFAM" id="SSF63380">
    <property type="entry name" value="Riboflavin synthase domain-like"/>
    <property type="match status" value="1"/>
</dbReference>
<dbReference type="PROSITE" id="PS50902">
    <property type="entry name" value="FLAVODOXIN_LIKE"/>
    <property type="match status" value="1"/>
</dbReference>
<evidence type="ECO:0000259" key="5">
    <source>
        <dbReference type="PROSITE" id="PS50902"/>
    </source>
</evidence>
<dbReference type="InterPro" id="IPR008254">
    <property type="entry name" value="Flavodoxin/NO_synth"/>
</dbReference>
<dbReference type="Pfam" id="PF00175">
    <property type="entry name" value="NAD_binding_1"/>
    <property type="match status" value="1"/>
</dbReference>
<dbReference type="GO" id="GO:0016655">
    <property type="term" value="F:oxidoreductase activity, acting on NAD(P)H, quinone or similar compound as acceptor"/>
    <property type="evidence" value="ECO:0007669"/>
    <property type="project" value="UniProtKB-ARBA"/>
</dbReference>
<keyword evidence="1" id="KW-0285">Flavoprotein</keyword>
<evidence type="ECO:0000313" key="7">
    <source>
        <dbReference type="EMBL" id="KHO63629.1"/>
    </source>
</evidence>
<dbReference type="Gene3D" id="2.40.30.10">
    <property type="entry name" value="Translation factors"/>
    <property type="match status" value="1"/>
</dbReference>
<feature type="transmembrane region" description="Helical" evidence="4">
    <location>
        <begin position="186"/>
        <end position="210"/>
    </location>
</feature>
<dbReference type="FunFam" id="3.40.50.360:FF:000070">
    <property type="entry name" value="Bifunctional sulfite reductase [NADPH] flavoprotein alpha-component/iron-uptake factor"/>
    <property type="match status" value="1"/>
</dbReference>
<dbReference type="CDD" id="cd06200">
    <property type="entry name" value="SiR_like1"/>
    <property type="match status" value="1"/>
</dbReference>
<evidence type="ECO:0000256" key="4">
    <source>
        <dbReference type="SAM" id="Phobius"/>
    </source>
</evidence>
<dbReference type="InterPro" id="IPR017927">
    <property type="entry name" value="FAD-bd_FR_type"/>
</dbReference>
<evidence type="ECO:0000313" key="8">
    <source>
        <dbReference type="Proteomes" id="UP000030980"/>
    </source>
</evidence>
<evidence type="ECO:0000256" key="3">
    <source>
        <dbReference type="ARBA" id="ARBA00022982"/>
    </source>
</evidence>
<dbReference type="PANTHER" id="PTHR34219">
    <property type="entry name" value="IRON-REGULATED INNER MEMBRANE PROTEIN-RELATED"/>
    <property type="match status" value="1"/>
</dbReference>
<dbReference type="AlphaFoldDB" id="A0A0B3BSL3"/>
<dbReference type="RefSeq" id="WP_039607247.1">
    <property type="nucleotide sequence ID" value="NZ_FMUP01000011.1"/>
</dbReference>
<evidence type="ECO:0000259" key="6">
    <source>
        <dbReference type="PROSITE" id="PS51384"/>
    </source>
</evidence>
<comment type="caution">
    <text evidence="7">The sequence shown here is derived from an EMBL/GenBank/DDBJ whole genome shotgun (WGS) entry which is preliminary data.</text>
</comment>
<gene>
    <name evidence="7" type="ORF">PT85_16260</name>
</gene>
<name>A0A0B3BSL3_9PSED</name>
<dbReference type="EMBL" id="JTAK01000008">
    <property type="protein sequence ID" value="KHO63629.1"/>
    <property type="molecule type" value="Genomic_DNA"/>
</dbReference>
<dbReference type="Gene3D" id="3.40.50.80">
    <property type="entry name" value="Nucleotide-binding domain of ferredoxin-NADP reductase (FNR) module"/>
    <property type="match status" value="1"/>
</dbReference>
<dbReference type="PROSITE" id="PS51384">
    <property type="entry name" value="FAD_FR"/>
    <property type="match status" value="1"/>
</dbReference>
<dbReference type="PRINTS" id="PR00371">
    <property type="entry name" value="FPNCR"/>
</dbReference>
<dbReference type="PANTHER" id="PTHR34219:SF3">
    <property type="entry name" value="BLL7967 PROTEIN"/>
    <property type="match status" value="1"/>
</dbReference>
<dbReference type="GO" id="GO:0010181">
    <property type="term" value="F:FMN binding"/>
    <property type="evidence" value="ECO:0007669"/>
    <property type="project" value="InterPro"/>
</dbReference>
<dbReference type="InterPro" id="IPR001709">
    <property type="entry name" value="Flavoprot_Pyr_Nucl_cyt_Rdtase"/>
</dbReference>
<feature type="transmembrane region" description="Helical" evidence="4">
    <location>
        <begin position="12"/>
        <end position="33"/>
    </location>
</feature>
<dbReference type="Proteomes" id="UP000030980">
    <property type="component" value="Unassembled WGS sequence"/>
</dbReference>
<protein>
    <submittedName>
        <fullName evidence="7">Flavodoxin</fullName>
    </submittedName>
</protein>
<dbReference type="STRING" id="706570.PT85_16260"/>
<dbReference type="OrthoDB" id="9816402at2"/>
<keyword evidence="4" id="KW-0812">Transmembrane</keyword>
<feature type="transmembrane region" description="Helical" evidence="4">
    <location>
        <begin position="334"/>
        <end position="355"/>
    </location>
</feature>
<keyword evidence="3" id="KW-0249">Electron transport</keyword>
<feature type="domain" description="Flavodoxin-like" evidence="5">
    <location>
        <begin position="379"/>
        <end position="516"/>
    </location>
</feature>
<dbReference type="InterPro" id="IPR001094">
    <property type="entry name" value="Flavdoxin-like"/>
</dbReference>
<dbReference type="SUPFAM" id="SSF52343">
    <property type="entry name" value="Ferredoxin reductase-like, C-terminal NADP-linked domain"/>
    <property type="match status" value="1"/>
</dbReference>
<dbReference type="PRINTS" id="PR00369">
    <property type="entry name" value="FLAVODOXIN"/>
</dbReference>
<keyword evidence="4" id="KW-1133">Transmembrane helix</keyword>
<dbReference type="Pfam" id="PF00258">
    <property type="entry name" value="Flavodoxin_1"/>
    <property type="match status" value="1"/>
</dbReference>
<sequence>MFKKTLFQLHWLFGISAGLVLAVMGVTGALYSFEGEILRLLNSGHGQLATAEAPRLELGELVARLESSSGERVVDLRIDDRHAGPATAYLAPPPGERRGARILFDPANGQVLGTPRGQEFFQVVLQLHRWLAMGETGKQITAASTLMLVFLCLSGLYLRWPRQAGHWRAWLSLDWRKTGRGFHWDLHAVAGTWVLPLYLCASLTGLYWSYDWYRAGLTALLADPPPAVQARQPAIDAPATPDYAALWQGIQQAAGPQLIAWNLRLPAAAGQPATVFYILRDAAHVRAFNLLQLDPRSGAIVRHERYADKTFTARLLTSVYALHSGEYFGLPGKVLMLLASALMPLFLVTGWLLYLDRRRKRRAVRAARSTPNAAPGDGWLIGYASQSGFAEQLAWQSASQLQAAGLAVRVEPLARLDAASLLRHPRALFVLSTFGDGEAPDNARGFERRLLGATLPLDRLAYAVLALGDRHYAQFCAFARRVDAWLERQGGRRLFESVEVDDQDSSALRHWQHQLSELTGTPVPAWHDHRWTGWTLQRRQLLNPGSQGGPVFRLTLTLNGPSDWRAGDILEIRPRHAQARVVAWLQRHGGDADEPVELDGQPVRLAEALSTRQLPETFAHRVGLHGQALVDSLLPLASREYSIASIPADGVLELFVRQVRHAGDDLGLCSGWLTAHLAEGEQLLGRIRRNSAFHLPADDRPLILIGNGTGLSALRALLRARILVGQRRNWLLFGERQRTHDFHCASELQAALECGDLQCLDLAFSRDQPDKFYVQDLLRRQQDRLRDWLAEGAALYVCGSLDGMAAGVDATLHELLGAEAVRALVEAGRYRRDVY</sequence>
<keyword evidence="8" id="KW-1185">Reference proteome</keyword>
<organism evidence="7 8">
    <name type="scientific">Pseudomonas flexibilis</name>
    <dbReference type="NCBI Taxonomy" id="706570"/>
    <lineage>
        <taxon>Bacteria</taxon>
        <taxon>Pseudomonadati</taxon>
        <taxon>Pseudomonadota</taxon>
        <taxon>Gammaproteobacteria</taxon>
        <taxon>Pseudomonadales</taxon>
        <taxon>Pseudomonadaceae</taxon>
        <taxon>Pseudomonas</taxon>
    </lineage>
</organism>
<dbReference type="Pfam" id="PF03929">
    <property type="entry name" value="PepSY_TM"/>
    <property type="match status" value="1"/>
</dbReference>
<dbReference type="InterPro" id="IPR029039">
    <property type="entry name" value="Flavoprotein-like_sf"/>
</dbReference>
<feature type="transmembrane region" description="Helical" evidence="4">
    <location>
        <begin position="140"/>
        <end position="158"/>
    </location>
</feature>
<dbReference type="InterPro" id="IPR039261">
    <property type="entry name" value="FNR_nucleotide-bd"/>
</dbReference>
<dbReference type="SUPFAM" id="SSF52218">
    <property type="entry name" value="Flavoproteins"/>
    <property type="match status" value="1"/>
</dbReference>
<keyword evidence="3" id="KW-0813">Transport</keyword>
<dbReference type="InterPro" id="IPR005625">
    <property type="entry name" value="PepSY-ass_TM"/>
</dbReference>
<keyword evidence="4" id="KW-0472">Membrane</keyword>
<accession>A0A0B3BSL3</accession>
<dbReference type="InterPro" id="IPR001433">
    <property type="entry name" value="OxRdtase_FAD/NAD-bd"/>
</dbReference>